<gene>
    <name evidence="1" type="ORF">MTR67_008622</name>
</gene>
<name>A0AAF0Q1V0_SOLVR</name>
<protein>
    <submittedName>
        <fullName evidence="1">Uncharacterized protein</fullName>
    </submittedName>
</protein>
<reference evidence="1" key="1">
    <citation type="submission" date="2023-08" db="EMBL/GenBank/DDBJ databases">
        <title>A de novo genome assembly of Solanum verrucosum Schlechtendal, a Mexican diploid species geographically isolated from the other diploid A-genome species in potato relatives.</title>
        <authorList>
            <person name="Hosaka K."/>
        </authorList>
    </citation>
    <scope>NUCLEOTIDE SEQUENCE</scope>
    <source>
        <tissue evidence="1">Young leaves</tissue>
    </source>
</reference>
<evidence type="ECO:0000313" key="1">
    <source>
        <dbReference type="EMBL" id="WMV15237.1"/>
    </source>
</evidence>
<organism evidence="1 2">
    <name type="scientific">Solanum verrucosum</name>
    <dbReference type="NCBI Taxonomy" id="315347"/>
    <lineage>
        <taxon>Eukaryota</taxon>
        <taxon>Viridiplantae</taxon>
        <taxon>Streptophyta</taxon>
        <taxon>Embryophyta</taxon>
        <taxon>Tracheophyta</taxon>
        <taxon>Spermatophyta</taxon>
        <taxon>Magnoliopsida</taxon>
        <taxon>eudicotyledons</taxon>
        <taxon>Gunneridae</taxon>
        <taxon>Pentapetalae</taxon>
        <taxon>asterids</taxon>
        <taxon>lamiids</taxon>
        <taxon>Solanales</taxon>
        <taxon>Solanaceae</taxon>
        <taxon>Solanoideae</taxon>
        <taxon>Solaneae</taxon>
        <taxon>Solanum</taxon>
    </lineage>
</organism>
<dbReference type="Proteomes" id="UP001234989">
    <property type="component" value="Chromosome 2"/>
</dbReference>
<sequence>LVAHICAKGNVVRTLQKCQGVLVGFTKTVTGKVLQRFFGNLEEFYFPDLVEACLSIEILCLKEIEDTAPRRRNLSRSRRELLNSSSSKNCLWFKFITTQVSLPINYVKEWKLLKVKEK</sequence>
<feature type="non-terminal residue" evidence="1">
    <location>
        <position position="1"/>
    </location>
</feature>
<accession>A0AAF0Q1V0</accession>
<dbReference type="AlphaFoldDB" id="A0AAF0Q1V0"/>
<dbReference type="EMBL" id="CP133613">
    <property type="protein sequence ID" value="WMV15237.1"/>
    <property type="molecule type" value="Genomic_DNA"/>
</dbReference>
<evidence type="ECO:0000313" key="2">
    <source>
        <dbReference type="Proteomes" id="UP001234989"/>
    </source>
</evidence>
<proteinExistence type="predicted"/>
<keyword evidence="2" id="KW-1185">Reference proteome</keyword>